<dbReference type="EMBL" id="MU267638">
    <property type="protein sequence ID" value="KAH7913043.1"/>
    <property type="molecule type" value="Genomic_DNA"/>
</dbReference>
<keyword evidence="2" id="KW-1185">Reference proteome</keyword>
<accession>A0ACB8AIL0</accession>
<comment type="caution">
    <text evidence="1">The sequence shown here is derived from an EMBL/GenBank/DDBJ whole genome shotgun (WGS) entry which is preliminary data.</text>
</comment>
<proteinExistence type="predicted"/>
<organism evidence="1 2">
    <name type="scientific">Hygrophoropsis aurantiaca</name>
    <dbReference type="NCBI Taxonomy" id="72124"/>
    <lineage>
        <taxon>Eukaryota</taxon>
        <taxon>Fungi</taxon>
        <taxon>Dikarya</taxon>
        <taxon>Basidiomycota</taxon>
        <taxon>Agaricomycotina</taxon>
        <taxon>Agaricomycetes</taxon>
        <taxon>Agaricomycetidae</taxon>
        <taxon>Boletales</taxon>
        <taxon>Coniophorineae</taxon>
        <taxon>Hygrophoropsidaceae</taxon>
        <taxon>Hygrophoropsis</taxon>
    </lineage>
</organism>
<protein>
    <submittedName>
        <fullName evidence="1">Uncharacterized protein</fullName>
    </submittedName>
</protein>
<evidence type="ECO:0000313" key="2">
    <source>
        <dbReference type="Proteomes" id="UP000790377"/>
    </source>
</evidence>
<reference evidence="1" key="1">
    <citation type="journal article" date="2021" name="New Phytol.">
        <title>Evolutionary innovations through gain and loss of genes in the ectomycorrhizal Boletales.</title>
        <authorList>
            <person name="Wu G."/>
            <person name="Miyauchi S."/>
            <person name="Morin E."/>
            <person name="Kuo A."/>
            <person name="Drula E."/>
            <person name="Varga T."/>
            <person name="Kohler A."/>
            <person name="Feng B."/>
            <person name="Cao Y."/>
            <person name="Lipzen A."/>
            <person name="Daum C."/>
            <person name="Hundley H."/>
            <person name="Pangilinan J."/>
            <person name="Johnson J."/>
            <person name="Barry K."/>
            <person name="LaButti K."/>
            <person name="Ng V."/>
            <person name="Ahrendt S."/>
            <person name="Min B."/>
            <person name="Choi I.G."/>
            <person name="Park H."/>
            <person name="Plett J.M."/>
            <person name="Magnuson J."/>
            <person name="Spatafora J.W."/>
            <person name="Nagy L.G."/>
            <person name="Henrissat B."/>
            <person name="Grigoriev I.V."/>
            <person name="Yang Z.L."/>
            <person name="Xu J."/>
            <person name="Martin F.M."/>
        </authorList>
    </citation>
    <scope>NUCLEOTIDE SEQUENCE</scope>
    <source>
        <strain evidence="1">ATCC 28755</strain>
    </source>
</reference>
<dbReference type="Proteomes" id="UP000790377">
    <property type="component" value="Unassembled WGS sequence"/>
</dbReference>
<name>A0ACB8AIL0_9AGAM</name>
<sequence>MVNFRQYVFSLVTPWFIPQAPNVAKVEPALTPSKSVAIVGAGSAGLAALKTLLDLPDNVREGWEVTLFEQRRQVGGIWLPDPNPAYPPHLPETPLYPLLHTNTPVPTMTYPGFPFPPNTPLYPSHEYVERYHRDYAEQTNLISHIRFNHTVSNSSWVGSPTNGHWELTVQDHQGEEITRFFDHLIVANGHNHEPHIINFPGQDTWLRNTPKDGPSREILHSIWYREPEWYRNRTVVIVGSGASGRDAASQVSLVASRTYHSIRSEGDSATGPIIIKPEISHFTANEIVFKDGTVASDVDSILLGTGYDLRIPFLEAGGELSVIPSAHSNQTYSEGLVTNLRYLFPLNEHIFSLSPSYPPNALAFIGLPILVSNCPSDSAQGIYAAHIIANASLLPERKDLLRHLSDHEEELRSMGYDPYHVGHRMVIKGSAFDYQDSLVDYIKDRGSLHDDGRKFVEPWRRQASQYQCLKRGWKRVEELGTQQEWLRNVSTEQDWANLMYRLDAWQRDWEVENGLSYPSELLVY</sequence>
<gene>
    <name evidence="1" type="ORF">BJ138DRAFT_1003101</name>
</gene>
<evidence type="ECO:0000313" key="1">
    <source>
        <dbReference type="EMBL" id="KAH7913043.1"/>
    </source>
</evidence>